<dbReference type="SUPFAM" id="SSF52980">
    <property type="entry name" value="Restriction endonuclease-like"/>
    <property type="match status" value="1"/>
</dbReference>
<dbReference type="InterPro" id="IPR027417">
    <property type="entry name" value="P-loop_NTPase"/>
</dbReference>
<accession>A0A502FVX8</accession>
<dbReference type="InterPro" id="IPR038726">
    <property type="entry name" value="PDDEXK_AddAB-type"/>
</dbReference>
<reference evidence="2 3" key="1">
    <citation type="journal article" date="2019" name="Environ. Microbiol.">
        <title>Species interactions and distinct microbial communities in high Arctic permafrost affected cryosols are associated with the CH4 and CO2 gas fluxes.</title>
        <authorList>
            <person name="Altshuler I."/>
            <person name="Hamel J."/>
            <person name="Turney S."/>
            <person name="Magnuson E."/>
            <person name="Levesque R."/>
            <person name="Greer C."/>
            <person name="Whyte L.G."/>
        </authorList>
    </citation>
    <scope>NUCLEOTIDE SEQUENCE [LARGE SCALE GENOMIC DNA]</scope>
    <source>
        <strain evidence="2 3">S9.3B</strain>
    </source>
</reference>
<dbReference type="AlphaFoldDB" id="A0A502FVX8"/>
<feature type="domain" description="PD-(D/E)XK endonuclease-like" evidence="1">
    <location>
        <begin position="582"/>
        <end position="839"/>
    </location>
</feature>
<dbReference type="SUPFAM" id="SSF52540">
    <property type="entry name" value="P-loop containing nucleoside triphosphate hydrolases"/>
    <property type="match status" value="1"/>
</dbReference>
<protein>
    <submittedName>
        <fullName evidence="2">PD-(D/E)XK nuclease family protein</fullName>
    </submittedName>
</protein>
<evidence type="ECO:0000313" key="2">
    <source>
        <dbReference type="EMBL" id="TPG53645.1"/>
    </source>
</evidence>
<proteinExistence type="predicted"/>
<gene>
    <name evidence="2" type="ORF">EAH89_15675</name>
</gene>
<dbReference type="OrthoDB" id="7282479at2"/>
<evidence type="ECO:0000259" key="1">
    <source>
        <dbReference type="Pfam" id="PF12705"/>
    </source>
</evidence>
<dbReference type="Pfam" id="PF12705">
    <property type="entry name" value="PDDEXK_1"/>
    <property type="match status" value="1"/>
</dbReference>
<comment type="caution">
    <text evidence="2">The sequence shown here is derived from an EMBL/GenBank/DDBJ whole genome shotgun (WGS) entry which is preliminary data.</text>
</comment>
<keyword evidence="3" id="KW-1185">Reference proteome</keyword>
<name>A0A502FVX8_9PROT</name>
<dbReference type="Gene3D" id="3.90.320.10">
    <property type="match status" value="1"/>
</dbReference>
<dbReference type="InterPro" id="IPR011335">
    <property type="entry name" value="Restrct_endonuc-II-like"/>
</dbReference>
<dbReference type="RefSeq" id="WP_140884646.1">
    <property type="nucleotide sequence ID" value="NZ_RCZP01000015.1"/>
</dbReference>
<organism evidence="2 3">
    <name type="scientific">Muricoccus nepalensis</name>
    <dbReference type="NCBI Taxonomy" id="1854500"/>
    <lineage>
        <taxon>Bacteria</taxon>
        <taxon>Pseudomonadati</taxon>
        <taxon>Pseudomonadota</taxon>
        <taxon>Alphaproteobacteria</taxon>
        <taxon>Acetobacterales</taxon>
        <taxon>Roseomonadaceae</taxon>
        <taxon>Muricoccus</taxon>
    </lineage>
</organism>
<dbReference type="InterPro" id="IPR011604">
    <property type="entry name" value="PDDEXK-like_dom_sf"/>
</dbReference>
<dbReference type="EMBL" id="RCZP01000015">
    <property type="protein sequence ID" value="TPG53645.1"/>
    <property type="molecule type" value="Genomic_DNA"/>
</dbReference>
<dbReference type="Proteomes" id="UP000317078">
    <property type="component" value="Unassembled WGS sequence"/>
</dbReference>
<sequence>MLRRTIVVAARPQFEAARLDLARSGAGNGARVTPIEGLAARLAGGLLSPVQPDLLVESVSDALRAATDEQLGDLAEIRHLPGVPKTLATSLRRAWDADLDLEAHAGRHPRLAALARIEAAVLDRLPKGQLKPADLVRRALGRLEHAPAMVGAVELRHLPDLAPCWRGLVEGLATVVPVCWDAGPFPVPTWIVSSGVEVRRAAPRHPATRTVSCASPRHEVVEAMRWARSLIASGVAKPDEIAIAAASTTPYDDFVASLSEECLIPVHFGHGRNALHTPDGQAAAALADVLLRGLSRERVRRAVSLSGAVGSPEFKDLPADWSRRLPPSAPLGAPEYWRHALGRDGDEAVASVILPFVEKLAAGPDGAAELGERLLRGPSRELWRRALMQAPATALDRELASIRLPEDRERDQAACVMWMPASALASCPRPYVWLLGLNAQSWPRPSTEDPLLPRRVLDGFVLEETTISAADRRSFLAIQASAGAQVVRSFSRREAGGRRLGVSPLVTEQEPELLYRTGIPRHAMSEPDRLMARPDEFSATEEAGRADECWRAWRHPNITTHDGLVARRSHPAIVAALRRTQSATSLAMLLRNPIGFMWTYALGMRAPEIDSAPLEMDGRAFGDLVHQVLDAVVPDLPRGSTALDSGTVERLVADKLTELAIRWEQEQPVPPMLLWRRTLDEVGAVASNALLYPLDPLPGQRSYSEVPFGSLARPEGKEAPWDTTAAVPVPGTGLTVGGRIDRVDVAGDGSRARVVDYKTGRFKRRYELRGGREVQRCLYAFAVEALLSGEAIIDTGLLYPSKEAGAPTEGEYDPLDDPKAAMGKLTQALAAAEANMLNGLALPGVAAGSRYKDERNPKSNAQGEVDDLGFALPVVPGTMLGPKKSAARELLGPDITAFWDVP</sequence>
<evidence type="ECO:0000313" key="3">
    <source>
        <dbReference type="Proteomes" id="UP000317078"/>
    </source>
</evidence>